<keyword evidence="5" id="KW-1185">Reference proteome</keyword>
<feature type="domain" description="SGNH" evidence="3">
    <location>
        <begin position="210"/>
        <end position="422"/>
    </location>
</feature>
<dbReference type="PROSITE" id="PS51318">
    <property type="entry name" value="TAT"/>
    <property type="match status" value="1"/>
</dbReference>
<feature type="region of interest" description="Disordered" evidence="1">
    <location>
        <begin position="31"/>
        <end position="71"/>
    </location>
</feature>
<evidence type="ECO:0000259" key="3">
    <source>
        <dbReference type="Pfam" id="PF19040"/>
    </source>
</evidence>
<dbReference type="RefSeq" id="WP_141318001.1">
    <property type="nucleotide sequence ID" value="NZ_BJLP01000002.1"/>
</dbReference>
<evidence type="ECO:0000256" key="2">
    <source>
        <dbReference type="SAM" id="SignalP"/>
    </source>
</evidence>
<evidence type="ECO:0000313" key="5">
    <source>
        <dbReference type="Proteomes" id="UP000315842"/>
    </source>
</evidence>
<organism evidence="4 5">
    <name type="scientific">Cellulomonas uda</name>
    <dbReference type="NCBI Taxonomy" id="1714"/>
    <lineage>
        <taxon>Bacteria</taxon>
        <taxon>Bacillati</taxon>
        <taxon>Actinomycetota</taxon>
        <taxon>Actinomycetes</taxon>
        <taxon>Micrococcales</taxon>
        <taxon>Cellulomonadaceae</taxon>
        <taxon>Cellulomonas</taxon>
    </lineage>
</organism>
<reference evidence="4 5" key="1">
    <citation type="submission" date="2019-06" db="EMBL/GenBank/DDBJ databases">
        <title>Whole genome shotgun sequence of Cellulomonas uda NBRC 3747.</title>
        <authorList>
            <person name="Hosoyama A."/>
            <person name="Uohara A."/>
            <person name="Ohji S."/>
            <person name="Ichikawa N."/>
        </authorList>
    </citation>
    <scope>NUCLEOTIDE SEQUENCE [LARGE SCALE GENOMIC DNA]</scope>
    <source>
        <strain evidence="4 5">NBRC 3747</strain>
    </source>
</reference>
<dbReference type="AlphaFoldDB" id="A0A4Y3KAE3"/>
<dbReference type="Pfam" id="PF19040">
    <property type="entry name" value="SGNH"/>
    <property type="match status" value="1"/>
</dbReference>
<dbReference type="EMBL" id="BJLP01000002">
    <property type="protein sequence ID" value="GEA79790.1"/>
    <property type="molecule type" value="Genomic_DNA"/>
</dbReference>
<accession>A0A4Y3KAE3</accession>
<name>A0A4Y3KAE3_CELUD</name>
<comment type="caution">
    <text evidence="4">The sequence shown here is derived from an EMBL/GenBank/DDBJ whole genome shotgun (WGS) entry which is preliminary data.</text>
</comment>
<gene>
    <name evidence="4" type="ORF">CUD01_02340</name>
</gene>
<proteinExistence type="predicted"/>
<keyword evidence="2" id="KW-0732">Signal</keyword>
<evidence type="ECO:0000256" key="1">
    <source>
        <dbReference type="SAM" id="MobiDB-lite"/>
    </source>
</evidence>
<dbReference type="Proteomes" id="UP000315842">
    <property type="component" value="Unassembled WGS sequence"/>
</dbReference>
<feature type="chain" id="PRO_5039569132" description="SGNH domain-containing protein" evidence="2">
    <location>
        <begin position="32"/>
        <end position="432"/>
    </location>
</feature>
<dbReference type="InterPro" id="IPR043968">
    <property type="entry name" value="SGNH"/>
</dbReference>
<feature type="signal peptide" evidence="2">
    <location>
        <begin position="1"/>
        <end position="31"/>
    </location>
</feature>
<feature type="compositionally biased region" description="Low complexity" evidence="1">
    <location>
        <begin position="31"/>
        <end position="64"/>
    </location>
</feature>
<dbReference type="InterPro" id="IPR006311">
    <property type="entry name" value="TAT_signal"/>
</dbReference>
<protein>
    <recommendedName>
        <fullName evidence="3">SGNH domain-containing protein</fullName>
    </recommendedName>
</protein>
<evidence type="ECO:0000313" key="4">
    <source>
        <dbReference type="EMBL" id="GEA79790.1"/>
    </source>
</evidence>
<sequence>MSALRRTRLPGALAALVALVALLAVGVPAPAARADGPAGGSSTRATTGGAARAGTEAAATTSRRVTGFAARGTGGPGTLRVFSGRVLPAADQAPVVLQRWTAGSWVTVARARTGSGGGFDLRVRPDALGNRQYRVVAPAWYGRPWVASGALDVGAYGDLTRVLGTGVPCLGAAAMDPRDRPCTNPDLSGSIRPDPRRDGWQDDTGGAFSCYVAAVTERVRSCTYGSRSRDALRVAVTGDSHGAMTLPGLRDSAARLNWRLDTYVAQGCLLADPGPAEHACHLRRADLLRRLVAGRYDVVVVTGYRETGATPDAMAVAWRRLQEAGTLVVAIVDNPIMSRSALTCATGATTVRVALACRTPRDVALATPDPLRKAHALVPGSVLVDTTSLLCTSSVCRPVVGHVMAYRDRHHLSATMSRTLAPYRLDRIAAAL</sequence>